<evidence type="ECO:0000313" key="3">
    <source>
        <dbReference type="Proteomes" id="UP000078343"/>
    </source>
</evidence>
<reference evidence="2 3" key="1">
    <citation type="submission" date="2016-04" db="EMBL/GenBank/DDBJ databases">
        <title>Draft genome of Fonsecaea erecta CBS 125763.</title>
        <authorList>
            <person name="Weiss V.A."/>
            <person name="Vicente V.A."/>
            <person name="Raittz R.T."/>
            <person name="Moreno L.F."/>
            <person name="De Souza E.M."/>
            <person name="Pedrosa F.O."/>
            <person name="Steffens M.B."/>
            <person name="Faoro H."/>
            <person name="Tadra-Sfeir M.Z."/>
            <person name="Najafzadeh M.J."/>
            <person name="Felipe M.S."/>
            <person name="Teixeira M."/>
            <person name="Sun J."/>
            <person name="Xi L."/>
            <person name="Gomes R."/>
            <person name="De Azevedo C.M."/>
            <person name="Salgado C.G."/>
            <person name="Da Silva M.B."/>
            <person name="Nascimento M.F."/>
            <person name="Queiroz-Telles F."/>
            <person name="Attili D.S."/>
            <person name="Gorbushina A."/>
        </authorList>
    </citation>
    <scope>NUCLEOTIDE SEQUENCE [LARGE SCALE GENOMIC DNA]</scope>
    <source>
        <strain evidence="2 3">CBS 125763</strain>
    </source>
</reference>
<evidence type="ECO:0000313" key="2">
    <source>
        <dbReference type="EMBL" id="OAP64243.1"/>
    </source>
</evidence>
<feature type="compositionally biased region" description="Basic and acidic residues" evidence="1">
    <location>
        <begin position="108"/>
        <end position="122"/>
    </location>
</feature>
<dbReference type="EMBL" id="LVYI01000001">
    <property type="protein sequence ID" value="OAP64243.1"/>
    <property type="molecule type" value="Genomic_DNA"/>
</dbReference>
<feature type="region of interest" description="Disordered" evidence="1">
    <location>
        <begin position="89"/>
        <end position="164"/>
    </location>
</feature>
<name>A0A178ZYD5_9EURO</name>
<accession>A0A178ZYD5</accession>
<dbReference type="AlphaFoldDB" id="A0A178ZYD5"/>
<sequence length="464" mass="52690">MVRSWTEEEENILYNILDRCTQNSGSNEGTVVPELYFHFENESGGGGSSKTQAQIKNKIRTISRRLGIRSTELVPNWRLYAADARRMRESMRRDPLPRKRLKTGSDCGLDRDPVPSNDDKEAPVASENEGSRDSSPEPLQPPKMNVGSLLPSAQQGEGDACLPPRRYSADLDEWEYKFLTDLRKLRGDTGYMAPLPEQDIQDVLRKTMKLIDEGFVQCLLGSRVVMPISSRLPQESLELARLLIESRKGDPTERRLKALVNGPRVSEEILFRAFTAAAIYQWALKPFDEENLRHVPSSDYNHHIARNLGVRRANEYLDKVIRPKLPALASQIQEKLYNVFISISVPLATVGRPENEGFQSQERKLHQWQEGVENALLQLLDVRTTMAKCSLLYGFRLPALGNLFEAEWMKTVHPEDTEFTSTDRVYLCLRPAVFAHNPRDNAPEVLISPALVMVEGYEVDLTMI</sequence>
<dbReference type="RefSeq" id="XP_018697610.1">
    <property type="nucleotide sequence ID" value="XM_018831731.1"/>
</dbReference>
<dbReference type="OrthoDB" id="4154904at2759"/>
<keyword evidence="3" id="KW-1185">Reference proteome</keyword>
<organism evidence="2 3">
    <name type="scientific">Fonsecaea erecta</name>
    <dbReference type="NCBI Taxonomy" id="1367422"/>
    <lineage>
        <taxon>Eukaryota</taxon>
        <taxon>Fungi</taxon>
        <taxon>Dikarya</taxon>
        <taxon>Ascomycota</taxon>
        <taxon>Pezizomycotina</taxon>
        <taxon>Eurotiomycetes</taxon>
        <taxon>Chaetothyriomycetidae</taxon>
        <taxon>Chaetothyriales</taxon>
        <taxon>Herpotrichiellaceae</taxon>
        <taxon>Fonsecaea</taxon>
    </lineage>
</organism>
<dbReference type="GeneID" id="30004385"/>
<evidence type="ECO:0000256" key="1">
    <source>
        <dbReference type="SAM" id="MobiDB-lite"/>
    </source>
</evidence>
<proteinExistence type="predicted"/>
<comment type="caution">
    <text evidence="2">The sequence shown here is derived from an EMBL/GenBank/DDBJ whole genome shotgun (WGS) entry which is preliminary data.</text>
</comment>
<gene>
    <name evidence="2" type="ORF">AYL99_00215</name>
</gene>
<dbReference type="Proteomes" id="UP000078343">
    <property type="component" value="Unassembled WGS sequence"/>
</dbReference>
<protein>
    <submittedName>
        <fullName evidence="2">Uncharacterized protein</fullName>
    </submittedName>
</protein>